<reference evidence="1 2" key="1">
    <citation type="submission" date="2019-02" db="EMBL/GenBank/DDBJ databases">
        <title>Deep-cultivation of Planctomycetes and their phenomic and genomic characterization uncovers novel biology.</title>
        <authorList>
            <person name="Wiegand S."/>
            <person name="Jogler M."/>
            <person name="Boedeker C."/>
            <person name="Pinto D."/>
            <person name="Vollmers J."/>
            <person name="Rivas-Marin E."/>
            <person name="Kohn T."/>
            <person name="Peeters S.H."/>
            <person name="Heuer A."/>
            <person name="Rast P."/>
            <person name="Oberbeckmann S."/>
            <person name="Bunk B."/>
            <person name="Jeske O."/>
            <person name="Meyerdierks A."/>
            <person name="Storesund J.E."/>
            <person name="Kallscheuer N."/>
            <person name="Luecker S."/>
            <person name="Lage O.M."/>
            <person name="Pohl T."/>
            <person name="Merkel B.J."/>
            <person name="Hornburger P."/>
            <person name="Mueller R.-W."/>
            <person name="Bruemmer F."/>
            <person name="Labrenz M."/>
            <person name="Spormann A.M."/>
            <person name="Op den Camp H."/>
            <person name="Overmann J."/>
            <person name="Amann R."/>
            <person name="Jetten M.S.M."/>
            <person name="Mascher T."/>
            <person name="Medema M.H."/>
            <person name="Devos D.P."/>
            <person name="Kaster A.-K."/>
            <person name="Ovreas L."/>
            <person name="Rohde M."/>
            <person name="Galperin M.Y."/>
            <person name="Jogler C."/>
        </authorList>
    </citation>
    <scope>NUCLEOTIDE SEQUENCE [LARGE SCALE GENOMIC DNA]</scope>
    <source>
        <strain evidence="1 2">ETA_A8</strain>
    </source>
</reference>
<protein>
    <submittedName>
        <fullName evidence="1">Uncharacterized protein</fullName>
    </submittedName>
</protein>
<accession>A0A517YH25</accession>
<dbReference type="EMBL" id="CP036274">
    <property type="protein sequence ID" value="QDU29540.1"/>
    <property type="molecule type" value="Genomic_DNA"/>
</dbReference>
<keyword evidence="2" id="KW-1185">Reference proteome</keyword>
<evidence type="ECO:0000313" key="1">
    <source>
        <dbReference type="EMBL" id="QDU29540.1"/>
    </source>
</evidence>
<evidence type="ECO:0000313" key="2">
    <source>
        <dbReference type="Proteomes" id="UP000315017"/>
    </source>
</evidence>
<organism evidence="1 2">
    <name type="scientific">Anatilimnocola aggregata</name>
    <dbReference type="NCBI Taxonomy" id="2528021"/>
    <lineage>
        <taxon>Bacteria</taxon>
        <taxon>Pseudomonadati</taxon>
        <taxon>Planctomycetota</taxon>
        <taxon>Planctomycetia</taxon>
        <taxon>Pirellulales</taxon>
        <taxon>Pirellulaceae</taxon>
        <taxon>Anatilimnocola</taxon>
    </lineage>
</organism>
<sequence length="372" mass="41920">MPEKKYLVPEPLIPAVDWITRLGRETNAFDVKSVVQSTKDEFAWDHSVTISLKAPNHGKVELLVETKSQLTPKSADSILERRRWGPPHGVHLVCCPFISPRVAERLQEGQVSYIDRAGNCHLAAPGLFLHIAGRPNRSTTRSNRIDPFSKKSSRIIRTLLSQPKAEWQVQQLAKEAKVSLGLASKVKQALVEEAYLEERGRLLHLRDPGKLLHNWSKAYRPHATPLHIFTMCKAPQSEKRIAEWCDQHDTPYALTQLAAAWRYSPMVRYDKSVLYFDKATAIAGKLSELFSFIDAREVDTGANCTLWLTDDPAVFEGAKNCDGVNVVSPIQLYLDLKSLPGRGEEAARELYEKELRKLFGQTADESRLGDTK</sequence>
<dbReference type="KEGG" id="aagg:ETAA8_46540"/>
<dbReference type="AlphaFoldDB" id="A0A517YH25"/>
<name>A0A517YH25_9BACT</name>
<proteinExistence type="predicted"/>
<dbReference type="Proteomes" id="UP000315017">
    <property type="component" value="Chromosome"/>
</dbReference>
<gene>
    <name evidence="1" type="ORF">ETAA8_46540</name>
</gene>